<comment type="caution">
    <text evidence="1">The sequence shown here is derived from an EMBL/GenBank/DDBJ whole genome shotgun (WGS) entry which is preliminary data.</text>
</comment>
<gene>
    <name evidence="1" type="ORF">FB473_001918</name>
</gene>
<dbReference type="Proteomes" id="UP000749311">
    <property type="component" value="Unassembled WGS sequence"/>
</dbReference>
<sequence>MPTAPDLESIGPWYRAAQAAPMVGTSPRDFWKLCATGQIACMPVMCRDGRTVHHYKVSAQAIRAYLAKHTQPVRN</sequence>
<protein>
    <recommendedName>
        <fullName evidence="3">DNA-binding protein</fullName>
    </recommendedName>
</protein>
<reference evidence="1 2" key="1">
    <citation type="submission" date="2020-02" db="EMBL/GenBank/DDBJ databases">
        <title>Sequencing the genomes of 1000 actinobacteria strains.</title>
        <authorList>
            <person name="Klenk H.-P."/>
        </authorList>
    </citation>
    <scope>NUCLEOTIDE SEQUENCE [LARGE SCALE GENOMIC DNA]</scope>
    <source>
        <strain evidence="1 2">DSM 19609</strain>
    </source>
</reference>
<name>A0ABX0SFW0_9ACTN</name>
<proteinExistence type="predicted"/>
<dbReference type="RefSeq" id="WP_167166830.1">
    <property type="nucleotide sequence ID" value="NZ_BAAAOO010000008.1"/>
</dbReference>
<dbReference type="EMBL" id="JAAMOZ010000001">
    <property type="protein sequence ID" value="NIH57273.1"/>
    <property type="molecule type" value="Genomic_DNA"/>
</dbReference>
<evidence type="ECO:0000313" key="2">
    <source>
        <dbReference type="Proteomes" id="UP000749311"/>
    </source>
</evidence>
<organism evidence="1 2">
    <name type="scientific">Brooklawnia cerclae</name>
    <dbReference type="NCBI Taxonomy" id="349934"/>
    <lineage>
        <taxon>Bacteria</taxon>
        <taxon>Bacillati</taxon>
        <taxon>Actinomycetota</taxon>
        <taxon>Actinomycetes</taxon>
        <taxon>Propionibacteriales</taxon>
        <taxon>Propionibacteriaceae</taxon>
        <taxon>Brooklawnia</taxon>
    </lineage>
</organism>
<keyword evidence="2" id="KW-1185">Reference proteome</keyword>
<evidence type="ECO:0000313" key="1">
    <source>
        <dbReference type="EMBL" id="NIH57273.1"/>
    </source>
</evidence>
<accession>A0ABX0SFW0</accession>
<evidence type="ECO:0008006" key="3">
    <source>
        <dbReference type="Google" id="ProtNLM"/>
    </source>
</evidence>